<sequence>MSGSALKQELKLLESIFHQRHERFRIVSGSLDEISCQFVTQEQILLIHCNIT</sequence>
<dbReference type="EMBL" id="BEZZ01256130">
    <property type="protein sequence ID" value="GCC49061.1"/>
    <property type="molecule type" value="Genomic_DNA"/>
</dbReference>
<name>A0A401U2E2_CHIPU</name>
<accession>A0A401U2E2</accession>
<protein>
    <submittedName>
        <fullName evidence="1">Uncharacterized protein</fullName>
    </submittedName>
</protein>
<gene>
    <name evidence="1" type="ORF">chiPu_0033172</name>
</gene>
<dbReference type="AlphaFoldDB" id="A0A401U2E2"/>
<evidence type="ECO:0000313" key="2">
    <source>
        <dbReference type="Proteomes" id="UP000287033"/>
    </source>
</evidence>
<evidence type="ECO:0000313" key="1">
    <source>
        <dbReference type="EMBL" id="GCC49061.1"/>
    </source>
</evidence>
<reference evidence="1 2" key="1">
    <citation type="journal article" date="2018" name="Nat. Ecol. Evol.">
        <title>Shark genomes provide insights into elasmobranch evolution and the origin of vertebrates.</title>
        <authorList>
            <person name="Hara Y"/>
            <person name="Yamaguchi K"/>
            <person name="Onimaru K"/>
            <person name="Kadota M"/>
            <person name="Koyanagi M"/>
            <person name="Keeley SD"/>
            <person name="Tatsumi K"/>
            <person name="Tanaka K"/>
            <person name="Motone F"/>
            <person name="Kageyama Y"/>
            <person name="Nozu R"/>
            <person name="Adachi N"/>
            <person name="Nishimura O"/>
            <person name="Nakagawa R"/>
            <person name="Tanegashima C"/>
            <person name="Kiyatake I"/>
            <person name="Matsumoto R"/>
            <person name="Murakumo K"/>
            <person name="Nishida K"/>
            <person name="Terakita A"/>
            <person name="Kuratani S"/>
            <person name="Sato K"/>
            <person name="Hyodo S Kuraku.S."/>
        </authorList>
    </citation>
    <scope>NUCLEOTIDE SEQUENCE [LARGE SCALE GENOMIC DNA]</scope>
</reference>
<proteinExistence type="predicted"/>
<dbReference type="STRING" id="137246.A0A401U2E2"/>
<comment type="caution">
    <text evidence="1">The sequence shown here is derived from an EMBL/GenBank/DDBJ whole genome shotgun (WGS) entry which is preliminary data.</text>
</comment>
<dbReference type="OMA" id="QILLIHC"/>
<keyword evidence="2" id="KW-1185">Reference proteome</keyword>
<organism evidence="1 2">
    <name type="scientific">Chiloscyllium punctatum</name>
    <name type="common">Brownbanded bambooshark</name>
    <name type="synonym">Hemiscyllium punctatum</name>
    <dbReference type="NCBI Taxonomy" id="137246"/>
    <lineage>
        <taxon>Eukaryota</taxon>
        <taxon>Metazoa</taxon>
        <taxon>Chordata</taxon>
        <taxon>Craniata</taxon>
        <taxon>Vertebrata</taxon>
        <taxon>Chondrichthyes</taxon>
        <taxon>Elasmobranchii</taxon>
        <taxon>Galeomorphii</taxon>
        <taxon>Galeoidea</taxon>
        <taxon>Orectolobiformes</taxon>
        <taxon>Hemiscylliidae</taxon>
        <taxon>Chiloscyllium</taxon>
    </lineage>
</organism>
<feature type="non-terminal residue" evidence="1">
    <location>
        <position position="52"/>
    </location>
</feature>
<dbReference type="OrthoDB" id="109543at2759"/>
<dbReference type="Proteomes" id="UP000287033">
    <property type="component" value="Unassembled WGS sequence"/>
</dbReference>